<feature type="transmembrane region" description="Helical" evidence="1">
    <location>
        <begin position="55"/>
        <end position="72"/>
    </location>
</feature>
<feature type="transmembrane region" description="Helical" evidence="1">
    <location>
        <begin position="31"/>
        <end position="49"/>
    </location>
</feature>
<evidence type="ECO:0000313" key="2">
    <source>
        <dbReference type="EMBL" id="SFK62583.1"/>
    </source>
</evidence>
<evidence type="ECO:0000313" key="3">
    <source>
        <dbReference type="Proteomes" id="UP000199607"/>
    </source>
</evidence>
<organism evidence="2 3">
    <name type="scientific">Halogranum rubrum</name>
    <dbReference type="NCBI Taxonomy" id="553466"/>
    <lineage>
        <taxon>Archaea</taxon>
        <taxon>Methanobacteriati</taxon>
        <taxon>Methanobacteriota</taxon>
        <taxon>Stenosarchaea group</taxon>
        <taxon>Halobacteria</taxon>
        <taxon>Halobacteriales</taxon>
        <taxon>Haloferacaceae</taxon>
    </lineage>
</organism>
<proteinExistence type="predicted"/>
<keyword evidence="1" id="KW-0812">Transmembrane</keyword>
<dbReference type="EMBL" id="FOTC01000001">
    <property type="protein sequence ID" value="SFK62583.1"/>
    <property type="molecule type" value="Genomic_DNA"/>
</dbReference>
<gene>
    <name evidence="2" type="ORF">SAMN04487950_0240</name>
</gene>
<reference evidence="3" key="1">
    <citation type="submission" date="2016-10" db="EMBL/GenBank/DDBJ databases">
        <authorList>
            <person name="Varghese N."/>
            <person name="Submissions S."/>
        </authorList>
    </citation>
    <scope>NUCLEOTIDE SEQUENCE [LARGE SCALE GENOMIC DNA]</scope>
    <source>
        <strain evidence="3">CGMCC 1.7738</strain>
    </source>
</reference>
<keyword evidence="1" id="KW-1133">Transmembrane helix</keyword>
<evidence type="ECO:0000256" key="1">
    <source>
        <dbReference type="SAM" id="Phobius"/>
    </source>
</evidence>
<keyword evidence="3" id="KW-1185">Reference proteome</keyword>
<dbReference type="Proteomes" id="UP000199607">
    <property type="component" value="Unassembled WGS sequence"/>
</dbReference>
<accession>A0A1I4B205</accession>
<name>A0A1I4B205_9EURY</name>
<sequence>MPSDDELSPDDVRSIVREETDAALRYQRTTLFGGLAVFCGGQLLLIAVVVGGYPLVALAAGGLFLLFGLVSLSGQRPFAERRASRTDASSTE</sequence>
<dbReference type="AlphaFoldDB" id="A0A1I4B205"/>
<dbReference type="STRING" id="553466.SAMN04487950_0240"/>
<keyword evidence="1" id="KW-0472">Membrane</keyword>
<protein>
    <submittedName>
        <fullName evidence="2">Uncharacterized protein</fullName>
    </submittedName>
</protein>
<dbReference type="RefSeq" id="WP_089864668.1">
    <property type="nucleotide sequence ID" value="NZ_FOTC01000001.1"/>
</dbReference>